<dbReference type="AlphaFoldDB" id="A0A1G8YCU8"/>
<evidence type="ECO:0000313" key="3">
    <source>
        <dbReference type="Proteomes" id="UP000198694"/>
    </source>
</evidence>
<dbReference type="Proteomes" id="UP000198694">
    <property type="component" value="Unassembled WGS sequence"/>
</dbReference>
<evidence type="ECO:0000259" key="1">
    <source>
        <dbReference type="Pfam" id="PF01869"/>
    </source>
</evidence>
<dbReference type="OrthoDB" id="9772633at2"/>
<organism evidence="2 3">
    <name type="scientific">Sediminibacillus albus</name>
    <dbReference type="NCBI Taxonomy" id="407036"/>
    <lineage>
        <taxon>Bacteria</taxon>
        <taxon>Bacillati</taxon>
        <taxon>Bacillota</taxon>
        <taxon>Bacilli</taxon>
        <taxon>Bacillales</taxon>
        <taxon>Bacillaceae</taxon>
        <taxon>Sediminibacillus</taxon>
    </lineage>
</organism>
<proteinExistence type="predicted"/>
<dbReference type="RefSeq" id="WP_093212734.1">
    <property type="nucleotide sequence ID" value="NZ_FNFL01000002.1"/>
</dbReference>
<protein>
    <submittedName>
        <fullName evidence="2">BadF-type ATPase</fullName>
    </submittedName>
</protein>
<dbReference type="PANTHER" id="PTHR43190:SF3">
    <property type="entry name" value="N-ACETYL-D-GLUCOSAMINE KINASE"/>
    <property type="match status" value="1"/>
</dbReference>
<dbReference type="Pfam" id="PF01869">
    <property type="entry name" value="BcrAD_BadFG"/>
    <property type="match status" value="1"/>
</dbReference>
<gene>
    <name evidence="2" type="ORF">SAMN05216243_1547</name>
</gene>
<keyword evidence="3" id="KW-1185">Reference proteome</keyword>
<reference evidence="2 3" key="1">
    <citation type="submission" date="2016-10" db="EMBL/GenBank/DDBJ databases">
        <authorList>
            <person name="de Groot N.N."/>
        </authorList>
    </citation>
    <scope>NUCLEOTIDE SEQUENCE [LARGE SCALE GENOMIC DNA]</scope>
    <source>
        <strain evidence="2 3">CGMCC 1.6502</strain>
    </source>
</reference>
<dbReference type="CDD" id="cd24007">
    <property type="entry name" value="ASKHA_NBD_eukNAGK-like"/>
    <property type="match status" value="1"/>
</dbReference>
<evidence type="ECO:0000313" key="2">
    <source>
        <dbReference type="EMBL" id="SDK00682.1"/>
    </source>
</evidence>
<feature type="domain" description="ATPase BadF/BadG/BcrA/BcrD type" evidence="1">
    <location>
        <begin position="5"/>
        <end position="313"/>
    </location>
</feature>
<dbReference type="SUPFAM" id="SSF53067">
    <property type="entry name" value="Actin-like ATPase domain"/>
    <property type="match status" value="2"/>
</dbReference>
<sequence>MPYVVGIDGGGTKTTCLFKPVSNNSLKAASNTQSVTGQGTNPHIIGYDEVKNRLQQLLLQGMKAFSVNPREIEAVCCGLAGVGRKEDEQRAEKVLKDIIPSLQFSESCKFRVCSDSYIALRGAMQPSETEGVLVISGTGSNALGMSRTGAIFKSGGWGHILGDEGSGYQIGLQALNKVTRAYDGRDKDTMLTRLILEKLQLQKVEELVSYIYGNKQEKKDIATFAELVIAASEQGDEISLEIIRQAAAELTNHVESLFLKNQDFNQQTPICTTGSIFKYSKLLTSSFREGLQQRKLGIYQEAYGSPVFGAAITAEELIHPFRK</sequence>
<dbReference type="EMBL" id="FNFL01000002">
    <property type="protein sequence ID" value="SDK00682.1"/>
    <property type="molecule type" value="Genomic_DNA"/>
</dbReference>
<dbReference type="InterPro" id="IPR043129">
    <property type="entry name" value="ATPase_NBD"/>
</dbReference>
<accession>A0A1G8YCU8</accession>
<dbReference type="STRING" id="407036.SAMN05216243_1547"/>
<dbReference type="InterPro" id="IPR052519">
    <property type="entry name" value="Euk-type_GlcNAc_Kinase"/>
</dbReference>
<name>A0A1G8YCU8_9BACI</name>
<dbReference type="PANTHER" id="PTHR43190">
    <property type="entry name" value="N-ACETYL-D-GLUCOSAMINE KINASE"/>
    <property type="match status" value="1"/>
</dbReference>
<dbReference type="InterPro" id="IPR002731">
    <property type="entry name" value="ATPase_BadF"/>
</dbReference>
<dbReference type="Gene3D" id="3.30.420.40">
    <property type="match status" value="2"/>
</dbReference>